<proteinExistence type="predicted"/>
<feature type="region of interest" description="Disordered" evidence="4">
    <location>
        <begin position="122"/>
        <end position="281"/>
    </location>
</feature>
<dbReference type="GO" id="GO:0005524">
    <property type="term" value="F:ATP binding"/>
    <property type="evidence" value="ECO:0007669"/>
    <property type="project" value="UniProtKB-UniRule"/>
</dbReference>
<gene>
    <name evidence="6" type="ORF">CHS0354_013556</name>
</gene>
<feature type="compositionally biased region" description="Polar residues" evidence="4">
    <location>
        <begin position="131"/>
        <end position="166"/>
    </location>
</feature>
<dbReference type="PANTHER" id="PTHR44329:SF298">
    <property type="entry name" value="MIXED LINEAGE KINASE DOMAIN-LIKE PROTEIN"/>
    <property type="match status" value="1"/>
</dbReference>
<evidence type="ECO:0000313" key="7">
    <source>
        <dbReference type="Proteomes" id="UP001195483"/>
    </source>
</evidence>
<accession>A0AAE0SKH2</accession>
<reference evidence="6" key="1">
    <citation type="journal article" date="2021" name="Genome Biol. Evol.">
        <title>A High-Quality Reference Genome for a Parasitic Bivalve with Doubly Uniparental Inheritance (Bivalvia: Unionida).</title>
        <authorList>
            <person name="Smith C.H."/>
        </authorList>
    </citation>
    <scope>NUCLEOTIDE SEQUENCE</scope>
    <source>
        <strain evidence="6">CHS0354</strain>
    </source>
</reference>
<dbReference type="Gene3D" id="1.10.510.10">
    <property type="entry name" value="Transferase(Phosphotransferase) domain 1"/>
    <property type="match status" value="1"/>
</dbReference>
<feature type="binding site" evidence="3">
    <location>
        <position position="419"/>
    </location>
    <ligand>
        <name>ATP</name>
        <dbReference type="ChEBI" id="CHEBI:30616"/>
    </ligand>
</feature>
<feature type="compositionally biased region" description="Basic and acidic residues" evidence="4">
    <location>
        <begin position="263"/>
        <end position="275"/>
    </location>
</feature>
<dbReference type="CDD" id="cd00180">
    <property type="entry name" value="PKc"/>
    <property type="match status" value="1"/>
</dbReference>
<feature type="compositionally biased region" description="Polar residues" evidence="4">
    <location>
        <begin position="238"/>
        <end position="248"/>
    </location>
</feature>
<evidence type="ECO:0000256" key="3">
    <source>
        <dbReference type="PROSITE-ProRule" id="PRU10141"/>
    </source>
</evidence>
<reference evidence="6" key="2">
    <citation type="journal article" date="2021" name="Genome Biol. Evol.">
        <title>Developing a high-quality reference genome for a parasitic bivalve with doubly uniparental inheritance (Bivalvia: Unionida).</title>
        <authorList>
            <person name="Smith C.H."/>
        </authorList>
    </citation>
    <scope>NUCLEOTIDE SEQUENCE</scope>
    <source>
        <strain evidence="6">CHS0354</strain>
        <tissue evidence="6">Mantle</tissue>
    </source>
</reference>
<sequence length="1246" mass="141922">MSSQFNQRTFAEKAELWLKVQKQQLQQQQRQQNQVEQQHHEQQLDQKPQQQLAVWDQKKVMTFAEQAEVWYKKQCSQQQPKYDQHYSQEQHQKQHLQQKAHQPLQQERQLLHQNKQYEHKGLQAPGLSGQDPIQTPGLTGQGPTKTPGMSGQGPFQTLGLTGQGPIQTPGMIGQGPTQTPGLSGQGPIQTLGPTGQDPIQTPGLSGQGPIQTPGLTGQGPISANKVSPRQHSDAHSQGRLSAQMSPTQAYLKDHFQQHPKQHTGVDERQPTDSPHDLPQSSLMPDAMSMLPSVSHLQKRTRFTKTSSTFNEYNEAENPVWQDLNDGSHPETNVRQEIQNLSPIKNATKKREQPLCLKKKKEQGVSFLHNPRRGQIMKQDVSEMEAFCCWEKIIGKGSYGTVCKAKIDNKEEIGEYVIKKILVAEYDDFRMKSYEREIIHGRILHPHIVPIIAWAEDMSKGVVYLMYPFMENGSVFEKIEEENKGNLLCKKDITNSKIWLRCFYQVSQALDYLHKPGKNDSRGPVFHRDLTSRNILFDEDFNVKICDFGIAVEAKHHASNATATPLQFLLGCHSQSMDPNRYRAYDDVYSFCVLVLEILTGEVMKKEEPFKKYKMKKVLLQAIKSRAAKIEVARWPDDSLRDHLAKKAWEVILLDATGGKAKMTAADFFKDVRVETYKRYQQPKNPNRCVLCYINPTAKNLPLMGEECKGHIPPCAMYCIHCLSDHHNQLVCPLHGPSRPPFGDHVYGVFVAGNHVKHFQDKNELSLADIAGIFTSDAKKFANILKFPLVLGIRNEHLEVVTPRDPGKDDTMVDNIKEAFNKIDLSIRKALTENQKNPDKDRLENSLFIFYFTGHCSKEIGLYLGSERETISASTEWLKKMLCETLRVDQVLVILDCCHAAEQNFARKKEVSQIGIIQLSSCDKDEESICKEEDLKGSVFTHFLCQALQGDNFVETEGQFKKLCKHCVKGKKKYPFTRSPCVEFHLSCSDRQSVTLSSVKDYIRGHYKLHGIELKLKEHCDDADEIHLGYYKPEMSSISICFKEAQNGDMYSISSHPESMSNLKLCMVRYIEDKKIQCQIQGMLEFYRKLSQNSAVEKTSSLIAIHPVAERKAKELINLEDLWKITPCGRALEAKIRDNVAGLKLGSNVKLYCLKRAMTSSLEQDRKYDGLKISKEYIHVQVNLIEVVIEKIICLRDSESEGDFSQEFKELLKNLQEILLKVFCNGEGTVLVFQLYDEFSVVEITEK</sequence>
<dbReference type="InterPro" id="IPR000719">
    <property type="entry name" value="Prot_kinase_dom"/>
</dbReference>
<dbReference type="GO" id="GO:0004674">
    <property type="term" value="F:protein serine/threonine kinase activity"/>
    <property type="evidence" value="ECO:0007669"/>
    <property type="project" value="TreeGrafter"/>
</dbReference>
<dbReference type="InterPro" id="IPR011009">
    <property type="entry name" value="Kinase-like_dom_sf"/>
</dbReference>
<evidence type="ECO:0000256" key="4">
    <source>
        <dbReference type="SAM" id="MobiDB-lite"/>
    </source>
</evidence>
<comment type="caution">
    <text evidence="6">The sequence shown here is derived from an EMBL/GenBank/DDBJ whole genome shotgun (WGS) entry which is preliminary data.</text>
</comment>
<keyword evidence="7" id="KW-1185">Reference proteome</keyword>
<evidence type="ECO:0000256" key="1">
    <source>
        <dbReference type="ARBA" id="ARBA00022741"/>
    </source>
</evidence>
<dbReference type="PANTHER" id="PTHR44329">
    <property type="entry name" value="SERINE/THREONINE-PROTEIN KINASE TNNI3K-RELATED"/>
    <property type="match status" value="1"/>
</dbReference>
<feature type="compositionally biased region" description="Polar residues" evidence="4">
    <location>
        <begin position="175"/>
        <end position="229"/>
    </location>
</feature>
<feature type="domain" description="Protein kinase" evidence="5">
    <location>
        <begin position="387"/>
        <end position="697"/>
    </location>
</feature>
<dbReference type="PROSITE" id="PS00109">
    <property type="entry name" value="PROTEIN_KINASE_TYR"/>
    <property type="match status" value="1"/>
</dbReference>
<dbReference type="EMBL" id="JAEAOA010000822">
    <property type="protein sequence ID" value="KAK3593661.1"/>
    <property type="molecule type" value="Genomic_DNA"/>
</dbReference>
<evidence type="ECO:0000259" key="5">
    <source>
        <dbReference type="PROSITE" id="PS50011"/>
    </source>
</evidence>
<feature type="region of interest" description="Disordered" evidence="4">
    <location>
        <begin position="28"/>
        <end position="51"/>
    </location>
</feature>
<feature type="compositionally biased region" description="Basic and acidic residues" evidence="4">
    <location>
        <begin position="82"/>
        <end position="92"/>
    </location>
</feature>
<dbReference type="PROSITE" id="PS00107">
    <property type="entry name" value="PROTEIN_KINASE_ATP"/>
    <property type="match status" value="1"/>
</dbReference>
<dbReference type="InterPro" id="IPR008266">
    <property type="entry name" value="Tyr_kinase_AS"/>
</dbReference>
<reference evidence="6" key="3">
    <citation type="submission" date="2023-05" db="EMBL/GenBank/DDBJ databases">
        <authorList>
            <person name="Smith C.H."/>
        </authorList>
    </citation>
    <scope>NUCLEOTIDE SEQUENCE</scope>
    <source>
        <strain evidence="6">CHS0354</strain>
        <tissue evidence="6">Mantle</tissue>
    </source>
</reference>
<dbReference type="Proteomes" id="UP001195483">
    <property type="component" value="Unassembled WGS sequence"/>
</dbReference>
<evidence type="ECO:0000313" key="6">
    <source>
        <dbReference type="EMBL" id="KAK3593661.1"/>
    </source>
</evidence>
<evidence type="ECO:0000256" key="2">
    <source>
        <dbReference type="ARBA" id="ARBA00022840"/>
    </source>
</evidence>
<name>A0AAE0SKH2_9BIVA</name>
<dbReference type="InterPro" id="IPR051681">
    <property type="entry name" value="Ser/Thr_Kinases-Pseudokinases"/>
</dbReference>
<dbReference type="InterPro" id="IPR017441">
    <property type="entry name" value="Protein_kinase_ATP_BS"/>
</dbReference>
<dbReference type="Gene3D" id="3.40.50.1460">
    <property type="match status" value="1"/>
</dbReference>
<dbReference type="PROSITE" id="PS50011">
    <property type="entry name" value="PROTEIN_KINASE_DOM"/>
    <property type="match status" value="1"/>
</dbReference>
<dbReference type="AlphaFoldDB" id="A0AAE0SKH2"/>
<feature type="region of interest" description="Disordered" evidence="4">
    <location>
        <begin position="81"/>
        <end position="103"/>
    </location>
</feature>
<keyword evidence="1 3" id="KW-0547">Nucleotide-binding</keyword>
<protein>
    <recommendedName>
        <fullName evidence="5">Protein kinase domain-containing protein</fullName>
    </recommendedName>
</protein>
<dbReference type="Pfam" id="PF00069">
    <property type="entry name" value="Pkinase"/>
    <property type="match status" value="1"/>
</dbReference>
<dbReference type="SUPFAM" id="SSF56112">
    <property type="entry name" value="Protein kinase-like (PK-like)"/>
    <property type="match status" value="1"/>
</dbReference>
<organism evidence="6 7">
    <name type="scientific">Potamilus streckersoni</name>
    <dbReference type="NCBI Taxonomy" id="2493646"/>
    <lineage>
        <taxon>Eukaryota</taxon>
        <taxon>Metazoa</taxon>
        <taxon>Spiralia</taxon>
        <taxon>Lophotrochozoa</taxon>
        <taxon>Mollusca</taxon>
        <taxon>Bivalvia</taxon>
        <taxon>Autobranchia</taxon>
        <taxon>Heteroconchia</taxon>
        <taxon>Palaeoheterodonta</taxon>
        <taxon>Unionida</taxon>
        <taxon>Unionoidea</taxon>
        <taxon>Unionidae</taxon>
        <taxon>Ambleminae</taxon>
        <taxon>Lampsilini</taxon>
        <taxon>Potamilus</taxon>
    </lineage>
</organism>
<keyword evidence="2 3" id="KW-0067">ATP-binding</keyword>